<dbReference type="EMBL" id="FOYS01000003">
    <property type="protein sequence ID" value="SFR54136.1"/>
    <property type="molecule type" value="Genomic_DNA"/>
</dbReference>
<feature type="compositionally biased region" description="Basic and acidic residues" evidence="1">
    <location>
        <begin position="106"/>
        <end position="120"/>
    </location>
</feature>
<evidence type="ECO:0000313" key="2">
    <source>
        <dbReference type="EMBL" id="SFR54136.1"/>
    </source>
</evidence>
<keyword evidence="3" id="KW-1185">Reference proteome</keyword>
<protein>
    <submittedName>
        <fullName evidence="2">Uncharacterized protein</fullName>
    </submittedName>
</protein>
<feature type="region of interest" description="Disordered" evidence="1">
    <location>
        <begin position="92"/>
        <end position="126"/>
    </location>
</feature>
<reference evidence="3" key="1">
    <citation type="submission" date="2016-10" db="EMBL/GenBank/DDBJ databases">
        <authorList>
            <person name="Varghese N."/>
            <person name="Submissions S."/>
        </authorList>
    </citation>
    <scope>NUCLEOTIDE SEQUENCE [LARGE SCALE GENOMIC DNA]</scope>
    <source>
        <strain evidence="3">CGMCC 1.8711</strain>
    </source>
</reference>
<dbReference type="RefSeq" id="WP_089880753.1">
    <property type="nucleotide sequence ID" value="NZ_FOYS01000003.1"/>
</dbReference>
<name>A0A1I6HI76_9EURY</name>
<dbReference type="STRING" id="555875.SAMN04488124_2273"/>
<sequence length="126" mass="13885">MNLETRIHELYRDGDREAMTQLIQAAISSGGEAEYRVEDGQVRVSHPAYTGTHAIRRRPYGVRVVARGTYHFEGKDGSLDVELEAMNSKAVQYGRAHAENSAGTDPDARSPSVDDERPVGDRVANT</sequence>
<dbReference type="Proteomes" id="UP000243250">
    <property type="component" value="Unassembled WGS sequence"/>
</dbReference>
<dbReference type="AlphaFoldDB" id="A0A1I6HI76"/>
<evidence type="ECO:0000313" key="3">
    <source>
        <dbReference type="Proteomes" id="UP000243250"/>
    </source>
</evidence>
<proteinExistence type="predicted"/>
<gene>
    <name evidence="2" type="ORF">SAMN04488124_2273</name>
</gene>
<accession>A0A1I6HI76</accession>
<organism evidence="2 3">
    <name type="scientific">Halogeometricum limi</name>
    <dbReference type="NCBI Taxonomy" id="555875"/>
    <lineage>
        <taxon>Archaea</taxon>
        <taxon>Methanobacteriati</taxon>
        <taxon>Methanobacteriota</taxon>
        <taxon>Stenosarchaea group</taxon>
        <taxon>Halobacteria</taxon>
        <taxon>Halobacteriales</taxon>
        <taxon>Haloferacaceae</taxon>
        <taxon>Halogeometricum</taxon>
    </lineage>
</organism>
<dbReference type="OrthoDB" id="282564at2157"/>
<evidence type="ECO:0000256" key="1">
    <source>
        <dbReference type="SAM" id="MobiDB-lite"/>
    </source>
</evidence>